<name>A0A844G7C0_9BACT</name>
<dbReference type="EMBL" id="VUNS01000023">
    <property type="protein sequence ID" value="MST98785.1"/>
    <property type="molecule type" value="Genomic_DNA"/>
</dbReference>
<proteinExistence type="predicted"/>
<reference evidence="1 2" key="1">
    <citation type="submission" date="2019-08" db="EMBL/GenBank/DDBJ databases">
        <title>In-depth cultivation of the pig gut microbiome towards novel bacterial diversity and tailored functional studies.</title>
        <authorList>
            <person name="Wylensek D."/>
            <person name="Hitch T.C.A."/>
            <person name="Clavel T."/>
        </authorList>
    </citation>
    <scope>NUCLEOTIDE SEQUENCE [LARGE SCALE GENOMIC DNA]</scope>
    <source>
        <strain evidence="1 2">BBE-744-WT-12</strain>
    </source>
</reference>
<evidence type="ECO:0000313" key="2">
    <source>
        <dbReference type="Proteomes" id="UP000435649"/>
    </source>
</evidence>
<dbReference type="Proteomes" id="UP000435649">
    <property type="component" value="Unassembled WGS sequence"/>
</dbReference>
<evidence type="ECO:0000313" key="1">
    <source>
        <dbReference type="EMBL" id="MST98785.1"/>
    </source>
</evidence>
<accession>A0A844G7C0</accession>
<protein>
    <submittedName>
        <fullName evidence="1">Uncharacterized protein</fullName>
    </submittedName>
</protein>
<organism evidence="1 2">
    <name type="scientific">Victivallis lenta</name>
    <dbReference type="NCBI Taxonomy" id="2606640"/>
    <lineage>
        <taxon>Bacteria</taxon>
        <taxon>Pseudomonadati</taxon>
        <taxon>Lentisphaerota</taxon>
        <taxon>Lentisphaeria</taxon>
        <taxon>Victivallales</taxon>
        <taxon>Victivallaceae</taxon>
        <taxon>Victivallis</taxon>
    </lineage>
</organism>
<sequence>MKNSKKIIFDEMHRLIDEIANLSRLLAENPNNFEIQRQLLIANIDRIRCEEKNVFKIEYRWSSGLRQVWQPRQDSNLG</sequence>
<dbReference type="RefSeq" id="WP_154419773.1">
    <property type="nucleotide sequence ID" value="NZ_VUNS01000023.1"/>
</dbReference>
<dbReference type="AlphaFoldDB" id="A0A844G7C0"/>
<keyword evidence="2" id="KW-1185">Reference proteome</keyword>
<comment type="caution">
    <text evidence="1">The sequence shown here is derived from an EMBL/GenBank/DDBJ whole genome shotgun (WGS) entry which is preliminary data.</text>
</comment>
<gene>
    <name evidence="1" type="ORF">FYJ85_17240</name>
</gene>